<comment type="caution">
    <text evidence="8">The sequence shown here is derived from an EMBL/GenBank/DDBJ whole genome shotgun (WGS) entry which is preliminary data.</text>
</comment>
<dbReference type="Gene3D" id="3.10.20.90">
    <property type="entry name" value="Phosphatidylinositol 3-kinase Catalytic Subunit, Chain A, domain 1"/>
    <property type="match status" value="1"/>
</dbReference>
<dbReference type="PANTHER" id="PTHR31384:SF1">
    <property type="entry name" value="AUXIN RESPONSE FACTOR 9"/>
    <property type="match status" value="1"/>
</dbReference>
<dbReference type="OrthoDB" id="1111742at2759"/>
<dbReference type="EMBL" id="CACVBM020001348">
    <property type="protein sequence ID" value="CAA7046468.1"/>
    <property type="molecule type" value="Genomic_DNA"/>
</dbReference>
<feature type="domain" description="PB1" evidence="7">
    <location>
        <begin position="1"/>
        <end position="77"/>
    </location>
</feature>
<comment type="function">
    <text evidence="6">Aux/IAA proteins are short-lived transcriptional factors that function as repressors of early auxin response genes at low auxin concentrations.</text>
</comment>
<comment type="subcellular location">
    <subcellularLocation>
        <location evidence="1 6">Nucleus</location>
    </subcellularLocation>
</comment>
<dbReference type="GO" id="GO:0006355">
    <property type="term" value="P:regulation of DNA-templated transcription"/>
    <property type="evidence" value="ECO:0007669"/>
    <property type="project" value="InterPro"/>
</dbReference>
<evidence type="ECO:0000256" key="1">
    <source>
        <dbReference type="ARBA" id="ARBA00004123"/>
    </source>
</evidence>
<dbReference type="GO" id="GO:0009734">
    <property type="term" value="P:auxin-activated signaling pathway"/>
    <property type="evidence" value="ECO:0007669"/>
    <property type="project" value="UniProtKB-UniRule"/>
</dbReference>
<dbReference type="PANTHER" id="PTHR31384">
    <property type="entry name" value="AUXIN RESPONSE FACTOR 4-RELATED"/>
    <property type="match status" value="1"/>
</dbReference>
<organism evidence="8 9">
    <name type="scientific">Microthlaspi erraticum</name>
    <dbReference type="NCBI Taxonomy" id="1685480"/>
    <lineage>
        <taxon>Eukaryota</taxon>
        <taxon>Viridiplantae</taxon>
        <taxon>Streptophyta</taxon>
        <taxon>Embryophyta</taxon>
        <taxon>Tracheophyta</taxon>
        <taxon>Spermatophyta</taxon>
        <taxon>Magnoliopsida</taxon>
        <taxon>eudicotyledons</taxon>
        <taxon>Gunneridae</taxon>
        <taxon>Pentapetalae</taxon>
        <taxon>rosids</taxon>
        <taxon>malvids</taxon>
        <taxon>Brassicales</taxon>
        <taxon>Brassicaceae</taxon>
        <taxon>Coluteocarpeae</taxon>
        <taxon>Microthlaspi</taxon>
    </lineage>
</organism>
<dbReference type="PROSITE" id="PS51745">
    <property type="entry name" value="PB1"/>
    <property type="match status" value="1"/>
</dbReference>
<gene>
    <name evidence="8" type="ORF">MERR_LOCUS33703</name>
</gene>
<dbReference type="InterPro" id="IPR053793">
    <property type="entry name" value="PB1-like"/>
</dbReference>
<reference evidence="8" key="1">
    <citation type="submission" date="2020-01" db="EMBL/GenBank/DDBJ databases">
        <authorList>
            <person name="Mishra B."/>
        </authorList>
    </citation>
    <scope>NUCLEOTIDE SEQUENCE [LARGE SCALE GENOMIC DNA]</scope>
</reference>
<evidence type="ECO:0000256" key="3">
    <source>
        <dbReference type="ARBA" id="ARBA00023163"/>
    </source>
</evidence>
<evidence type="ECO:0000256" key="6">
    <source>
        <dbReference type="RuleBase" id="RU004549"/>
    </source>
</evidence>
<keyword evidence="4 6" id="KW-0539">Nucleus</keyword>
<dbReference type="AlphaFoldDB" id="A0A6D2KEB4"/>
<dbReference type="SUPFAM" id="SSF54277">
    <property type="entry name" value="CAD &amp; PB1 domains"/>
    <property type="match status" value="1"/>
</dbReference>
<keyword evidence="5 6" id="KW-0927">Auxin signaling pathway</keyword>
<keyword evidence="6" id="KW-0678">Repressor</keyword>
<evidence type="ECO:0000256" key="4">
    <source>
        <dbReference type="ARBA" id="ARBA00023242"/>
    </source>
</evidence>
<accession>A0A6D2KEB4</accession>
<comment type="subunit">
    <text evidence="6">Homodimers and heterodimers.</text>
</comment>
<dbReference type="GO" id="GO:0003677">
    <property type="term" value="F:DNA binding"/>
    <property type="evidence" value="ECO:0007669"/>
    <property type="project" value="InterPro"/>
</dbReference>
<dbReference type="Pfam" id="PF02309">
    <property type="entry name" value="AUX_IAA"/>
    <property type="match status" value="1"/>
</dbReference>
<evidence type="ECO:0000259" key="7">
    <source>
        <dbReference type="PROSITE" id="PS51745"/>
    </source>
</evidence>
<protein>
    <recommendedName>
        <fullName evidence="6">Auxin-responsive protein</fullName>
    </recommendedName>
</protein>
<dbReference type="InterPro" id="IPR033389">
    <property type="entry name" value="AUX/IAA_dom"/>
</dbReference>
<dbReference type="InterPro" id="IPR044835">
    <property type="entry name" value="ARF_plant"/>
</dbReference>
<sequence length="93" mass="10598">MHGLSLCRAIDLTVLDGYNALMKELDKLFDLKGELCAGHLWEIVYIDNEGDMMLVGNDPWPEFCNMVKKLILYSKEEVKKMKSTNDSSKGDQL</sequence>
<evidence type="ECO:0000313" key="9">
    <source>
        <dbReference type="Proteomes" id="UP000467841"/>
    </source>
</evidence>
<keyword evidence="3 6" id="KW-0804">Transcription</keyword>
<proteinExistence type="inferred from homology"/>
<name>A0A6D2KEB4_9BRAS</name>
<keyword evidence="2 6" id="KW-0805">Transcription regulation</keyword>
<evidence type="ECO:0000313" key="8">
    <source>
        <dbReference type="EMBL" id="CAA7046468.1"/>
    </source>
</evidence>
<dbReference type="Proteomes" id="UP000467841">
    <property type="component" value="Unassembled WGS sequence"/>
</dbReference>
<evidence type="ECO:0000256" key="5">
    <source>
        <dbReference type="ARBA" id="ARBA00023294"/>
    </source>
</evidence>
<keyword evidence="9" id="KW-1185">Reference proteome</keyword>
<comment type="similarity">
    <text evidence="6">Belongs to the Aux/IAA family.</text>
</comment>
<evidence type="ECO:0000256" key="2">
    <source>
        <dbReference type="ARBA" id="ARBA00023015"/>
    </source>
</evidence>
<dbReference type="GO" id="GO:0005634">
    <property type="term" value="C:nucleus"/>
    <property type="evidence" value="ECO:0007669"/>
    <property type="project" value="UniProtKB-SubCell"/>
</dbReference>